<organism evidence="2">
    <name type="scientific">Ananas comosus var. bracteatus</name>
    <name type="common">red pineapple</name>
    <dbReference type="NCBI Taxonomy" id="296719"/>
    <lineage>
        <taxon>Eukaryota</taxon>
        <taxon>Viridiplantae</taxon>
        <taxon>Streptophyta</taxon>
        <taxon>Embryophyta</taxon>
        <taxon>Tracheophyta</taxon>
        <taxon>Spermatophyta</taxon>
        <taxon>Magnoliopsida</taxon>
        <taxon>Liliopsida</taxon>
        <taxon>Poales</taxon>
        <taxon>Bromeliaceae</taxon>
        <taxon>Bromelioideae</taxon>
        <taxon>Ananas</taxon>
    </lineage>
</organism>
<feature type="compositionally biased region" description="Polar residues" evidence="1">
    <location>
        <begin position="43"/>
        <end position="53"/>
    </location>
</feature>
<protein>
    <submittedName>
        <fullName evidence="2">Uncharacterized protein</fullName>
    </submittedName>
</protein>
<accession>A0A6V7QLT4</accession>
<sequence length="153" mass="16777">MPLYCNKIHFSPSTFHLSTCCHWAVFAQRDRSPRQGTGPRELSLQSGDFSRSGTGPHLRDRSLGDRSLLRDRFPKGEPSGLSQIWLPLAGVAHGDRPLSQGPVASALPRDPQLRGPVLPLGTGPESEKSAESRFYLFALADSTPKHFLCFGHS</sequence>
<dbReference type="EMBL" id="LR862137">
    <property type="protein sequence ID" value="CAD1844083.1"/>
    <property type="molecule type" value="Genomic_DNA"/>
</dbReference>
<reference evidence="2" key="1">
    <citation type="submission" date="2020-07" db="EMBL/GenBank/DDBJ databases">
        <authorList>
            <person name="Lin J."/>
        </authorList>
    </citation>
    <scope>NUCLEOTIDE SEQUENCE</scope>
</reference>
<feature type="region of interest" description="Disordered" evidence="1">
    <location>
        <begin position="31"/>
        <end position="78"/>
    </location>
</feature>
<feature type="compositionally biased region" description="Basic and acidic residues" evidence="1">
    <location>
        <begin position="57"/>
        <end position="75"/>
    </location>
</feature>
<proteinExistence type="predicted"/>
<feature type="region of interest" description="Disordered" evidence="1">
    <location>
        <begin position="96"/>
        <end position="127"/>
    </location>
</feature>
<evidence type="ECO:0000313" key="2">
    <source>
        <dbReference type="EMBL" id="CAD1844083.1"/>
    </source>
</evidence>
<name>A0A6V7QLT4_ANACO</name>
<gene>
    <name evidence="2" type="ORF">CB5_LOCUS27294</name>
</gene>
<dbReference type="AlphaFoldDB" id="A0A6V7QLT4"/>
<evidence type="ECO:0000256" key="1">
    <source>
        <dbReference type="SAM" id="MobiDB-lite"/>
    </source>
</evidence>